<feature type="non-terminal residue" evidence="2">
    <location>
        <position position="1"/>
    </location>
</feature>
<reference evidence="2 3" key="1">
    <citation type="journal article" date="2021" name="Sci. Rep.">
        <title>The distribution of antibiotic resistance genes in chicken gut microbiota commensals.</title>
        <authorList>
            <person name="Juricova H."/>
            <person name="Matiasovicova J."/>
            <person name="Kubasova T."/>
            <person name="Cejkova D."/>
            <person name="Rychlik I."/>
        </authorList>
    </citation>
    <scope>NUCLEOTIDE SEQUENCE [LARGE SCALE GENOMIC DNA]</scope>
    <source>
        <strain evidence="2 3">An425</strain>
    </source>
</reference>
<gene>
    <name evidence="2" type="ORF">H6A04_09915</name>
</gene>
<dbReference type="EMBL" id="JACJLT010000137">
    <property type="protein sequence ID" value="MBM6875960.1"/>
    <property type="molecule type" value="Genomic_DNA"/>
</dbReference>
<accession>A0ABS2G436</accession>
<comment type="caution">
    <text evidence="2">The sequence shown here is derived from an EMBL/GenBank/DDBJ whole genome shotgun (WGS) entry which is preliminary data.</text>
</comment>
<protein>
    <submittedName>
        <fullName evidence="2">Uncharacterized protein</fullName>
    </submittedName>
</protein>
<dbReference type="Proteomes" id="UP000728968">
    <property type="component" value="Unassembled WGS sequence"/>
</dbReference>
<keyword evidence="1" id="KW-0472">Membrane</keyword>
<keyword evidence="3" id="KW-1185">Reference proteome</keyword>
<evidence type="ECO:0000256" key="1">
    <source>
        <dbReference type="SAM" id="Phobius"/>
    </source>
</evidence>
<organism evidence="2 3">
    <name type="scientific">Fusobacterium mortiferum</name>
    <dbReference type="NCBI Taxonomy" id="850"/>
    <lineage>
        <taxon>Bacteria</taxon>
        <taxon>Fusobacteriati</taxon>
        <taxon>Fusobacteriota</taxon>
        <taxon>Fusobacteriia</taxon>
        <taxon>Fusobacteriales</taxon>
        <taxon>Fusobacteriaceae</taxon>
        <taxon>Fusobacterium</taxon>
    </lineage>
</organism>
<dbReference type="RefSeq" id="WP_204716620.1">
    <property type="nucleotide sequence ID" value="NZ_JACJLT010000137.1"/>
</dbReference>
<feature type="transmembrane region" description="Helical" evidence="1">
    <location>
        <begin position="51"/>
        <end position="73"/>
    </location>
</feature>
<proteinExistence type="predicted"/>
<evidence type="ECO:0000313" key="2">
    <source>
        <dbReference type="EMBL" id="MBM6875960.1"/>
    </source>
</evidence>
<keyword evidence="1" id="KW-0812">Transmembrane</keyword>
<evidence type="ECO:0000313" key="3">
    <source>
        <dbReference type="Proteomes" id="UP000728968"/>
    </source>
</evidence>
<name>A0ABS2G436_FUSMR</name>
<keyword evidence="1" id="KW-1133">Transmembrane helix</keyword>
<sequence>EDNFLFEIQLDFLKNVNNNIFKNYIISSELKELGDRKFNSIEQKNLNFTKWALIISIMATIFSALATIFGFYWQWRIATKVNTVIEFANFEDLKYIAELIRNLK</sequence>